<dbReference type="InterPro" id="IPR003489">
    <property type="entry name" value="RHF/RaiA"/>
</dbReference>
<dbReference type="AlphaFoldDB" id="A0A6N1VFZ5"/>
<gene>
    <name evidence="1" type="ORF">HTY61_06640</name>
</gene>
<dbReference type="SUPFAM" id="SSF69754">
    <property type="entry name" value="Ribosome binding protein Y (YfiA homologue)"/>
    <property type="match status" value="1"/>
</dbReference>
<organism evidence="1 2">
    <name type="scientific">Oricola thermophila</name>
    <dbReference type="NCBI Taxonomy" id="2742145"/>
    <lineage>
        <taxon>Bacteria</taxon>
        <taxon>Pseudomonadati</taxon>
        <taxon>Pseudomonadota</taxon>
        <taxon>Alphaproteobacteria</taxon>
        <taxon>Hyphomicrobiales</taxon>
        <taxon>Ahrensiaceae</taxon>
        <taxon>Oricola</taxon>
    </lineage>
</organism>
<dbReference type="Pfam" id="PF02482">
    <property type="entry name" value="Ribosomal_S30AE"/>
    <property type="match status" value="1"/>
</dbReference>
<evidence type="ECO:0000313" key="1">
    <source>
        <dbReference type="EMBL" id="QKV18152.1"/>
    </source>
</evidence>
<dbReference type="EMBL" id="CP054836">
    <property type="protein sequence ID" value="QKV18152.1"/>
    <property type="molecule type" value="Genomic_DNA"/>
</dbReference>
<reference evidence="1 2" key="1">
    <citation type="submission" date="2020-06" db="EMBL/GenBank/DDBJ databases">
        <title>Oricola thermophila sp. nov. isolated from a tidal sediments.</title>
        <authorList>
            <person name="Kwon K.K."/>
            <person name="Yang S.-H."/>
            <person name="Park M.-J."/>
        </authorList>
    </citation>
    <scope>NUCLEOTIDE SEQUENCE [LARGE SCALE GENOMIC DNA]</scope>
    <source>
        <strain evidence="1 2">MEBiC13590</strain>
    </source>
</reference>
<dbReference type="Proteomes" id="UP000509367">
    <property type="component" value="Chromosome"/>
</dbReference>
<dbReference type="KEGG" id="orm:HTY61_06640"/>
<dbReference type="RefSeq" id="WP_175276048.1">
    <property type="nucleotide sequence ID" value="NZ_CP054836.1"/>
</dbReference>
<protein>
    <submittedName>
        <fullName evidence="1">HPF/RaiA family ribosome-associated protein</fullName>
    </submittedName>
</protein>
<name>A0A6N1VFZ5_9HYPH</name>
<proteinExistence type="predicted"/>
<dbReference type="InterPro" id="IPR036567">
    <property type="entry name" value="RHF-like"/>
</dbReference>
<accession>A0A6N1VFZ5</accession>
<keyword evidence="2" id="KW-1185">Reference proteome</keyword>
<sequence>MQIQVNTDENVEGGKALSARVSAEIHARLDRYSQHITRIEVHLSDEDGSKSGGSDKRCLIEARLEGRQPEAVSECAATLEGAYSGAAKKLHRALETTLGRLNEVKGGATIRTGDL</sequence>
<evidence type="ECO:0000313" key="2">
    <source>
        <dbReference type="Proteomes" id="UP000509367"/>
    </source>
</evidence>
<dbReference type="Gene3D" id="3.30.160.100">
    <property type="entry name" value="Ribosome hibernation promotion factor-like"/>
    <property type="match status" value="1"/>
</dbReference>